<comment type="caution">
    <text evidence="1">The sequence shown here is derived from an EMBL/GenBank/DDBJ whole genome shotgun (WGS) entry which is preliminary data.</text>
</comment>
<protein>
    <submittedName>
        <fullName evidence="1">Uncharacterized protein</fullName>
    </submittedName>
</protein>
<gene>
    <name evidence="1" type="ORF">MILVUS5_LOCUS15700</name>
</gene>
<accession>A0ACB0JSW9</accession>
<dbReference type="EMBL" id="CASHSV030000109">
    <property type="protein sequence ID" value="CAJ2647116.1"/>
    <property type="molecule type" value="Genomic_DNA"/>
</dbReference>
<reference evidence="1" key="1">
    <citation type="submission" date="2023-10" db="EMBL/GenBank/DDBJ databases">
        <authorList>
            <person name="Rodriguez Cubillos JULIANA M."/>
            <person name="De Vega J."/>
        </authorList>
    </citation>
    <scope>NUCLEOTIDE SEQUENCE</scope>
</reference>
<keyword evidence="2" id="KW-1185">Reference proteome</keyword>
<dbReference type="Proteomes" id="UP001177021">
    <property type="component" value="Unassembled WGS sequence"/>
</dbReference>
<evidence type="ECO:0000313" key="1">
    <source>
        <dbReference type="EMBL" id="CAJ2647116.1"/>
    </source>
</evidence>
<organism evidence="1 2">
    <name type="scientific">Trifolium pratense</name>
    <name type="common">Red clover</name>
    <dbReference type="NCBI Taxonomy" id="57577"/>
    <lineage>
        <taxon>Eukaryota</taxon>
        <taxon>Viridiplantae</taxon>
        <taxon>Streptophyta</taxon>
        <taxon>Embryophyta</taxon>
        <taxon>Tracheophyta</taxon>
        <taxon>Spermatophyta</taxon>
        <taxon>Magnoliopsida</taxon>
        <taxon>eudicotyledons</taxon>
        <taxon>Gunneridae</taxon>
        <taxon>Pentapetalae</taxon>
        <taxon>rosids</taxon>
        <taxon>fabids</taxon>
        <taxon>Fabales</taxon>
        <taxon>Fabaceae</taxon>
        <taxon>Papilionoideae</taxon>
        <taxon>50 kb inversion clade</taxon>
        <taxon>NPAAA clade</taxon>
        <taxon>Hologalegina</taxon>
        <taxon>IRL clade</taxon>
        <taxon>Trifolieae</taxon>
        <taxon>Trifolium</taxon>
    </lineage>
</organism>
<name>A0ACB0JSW9_TRIPR</name>
<sequence>MANIAASGIVHEPLTKDNYDNWSCLVRNYLLGHGLWGIVISNAEMGVGSKEEIEIWEMKNAKALHIIQLACGSENLADIKDLHTAKEAWNNFSTSYSSELKAESDIEQGVVDDTLHGNRLLHRNIESGEWSNAKAIMINDETGMAMFSTSTSGRTILHVAVIAGHKEIVKNLLKLKRKDELVKMQDNRGYTALALVAELSGNTDIAKCMVEMKGGKLIGQDLLSMKNNDGEIPILLAAAKGHKEMTSYLFTKTELKDMTHDNFHNGVLLLTRCINAEIFDVALSLLQLFPDLPLAHKSKSDGVQPLYALARMSSMFRSGSRYGLIQQFLYKILREKKVQLPGIAVTVTKVAQQEKQPKTSFTEMKKTTIKSITTKEQKKNKESIRNTTQIQQKFSLSSLGRIFGWMLNILKISQVQLLRRLLMHVYMKFQDLVILNLSGIREIYDKKRTHRLVRDILNCLSQRIQKFKESELREASAYDAMLQAAKHGNIEFINAMRNANPDLLWAAIDKNKRDIFSHAILNRRKVVFQLIHDETVNGRKEIVRCRVDAFGNSLLHLAGKLGPLSDLHRRSGPALQMQRELLWFKEVEKLVHPKCKEAKNAEGKKPRHIFTENHKELVKAGEKWAKHTAGSFTLVATLITTIMFAAAFTVPGGNNQNSGIPLFLKDKIFNVFIIADAISLFTSSTAVLLFIGILTARYAENDFLKSLPLKLLFGLIALFFSVVSMMVAFCASLAMLLKGHEGIIITAMSFACIPVIVLLPSQLRLFIEIFKSMVLSN</sequence>
<evidence type="ECO:0000313" key="2">
    <source>
        <dbReference type="Proteomes" id="UP001177021"/>
    </source>
</evidence>
<proteinExistence type="predicted"/>